<proteinExistence type="predicted"/>
<evidence type="ECO:0000259" key="3">
    <source>
        <dbReference type="PROSITE" id="PS51186"/>
    </source>
</evidence>
<dbReference type="SUPFAM" id="SSF55729">
    <property type="entry name" value="Acyl-CoA N-acyltransferases (Nat)"/>
    <property type="match status" value="1"/>
</dbReference>
<gene>
    <name evidence="4" type="ORF">ACFPTO_06300</name>
</gene>
<dbReference type="InterPro" id="IPR000182">
    <property type="entry name" value="GNAT_dom"/>
</dbReference>
<dbReference type="PANTHER" id="PTHR43877:SF1">
    <property type="entry name" value="ACETYLTRANSFERASE"/>
    <property type="match status" value="1"/>
</dbReference>
<evidence type="ECO:0000313" key="5">
    <source>
        <dbReference type="Proteomes" id="UP001596103"/>
    </source>
</evidence>
<dbReference type="Gene3D" id="3.40.630.30">
    <property type="match status" value="1"/>
</dbReference>
<evidence type="ECO:0000256" key="2">
    <source>
        <dbReference type="ARBA" id="ARBA00023315"/>
    </source>
</evidence>
<feature type="domain" description="N-acetyltransferase" evidence="3">
    <location>
        <begin position="5"/>
        <end position="168"/>
    </location>
</feature>
<keyword evidence="5" id="KW-1185">Reference proteome</keyword>
<dbReference type="EC" id="2.3.-.-" evidence="4"/>
<name>A0ABW0J5S6_9BURK</name>
<dbReference type="GO" id="GO:0016746">
    <property type="term" value="F:acyltransferase activity"/>
    <property type="evidence" value="ECO:0007669"/>
    <property type="project" value="UniProtKB-KW"/>
</dbReference>
<comment type="caution">
    <text evidence="4">The sequence shown here is derived from an EMBL/GenBank/DDBJ whole genome shotgun (WGS) entry which is preliminary data.</text>
</comment>
<dbReference type="Pfam" id="PF00583">
    <property type="entry name" value="Acetyltransf_1"/>
    <property type="match status" value="1"/>
</dbReference>
<evidence type="ECO:0000313" key="4">
    <source>
        <dbReference type="EMBL" id="MFC5428417.1"/>
    </source>
</evidence>
<keyword evidence="1 4" id="KW-0808">Transferase</keyword>
<dbReference type="InterPro" id="IPR050832">
    <property type="entry name" value="Bact_Acetyltransf"/>
</dbReference>
<dbReference type="PANTHER" id="PTHR43877">
    <property type="entry name" value="AMINOALKYLPHOSPHONATE N-ACETYLTRANSFERASE-RELATED-RELATED"/>
    <property type="match status" value="1"/>
</dbReference>
<dbReference type="EMBL" id="JBHSMP010000009">
    <property type="protein sequence ID" value="MFC5428417.1"/>
    <property type="molecule type" value="Genomic_DNA"/>
</dbReference>
<keyword evidence="2 4" id="KW-0012">Acyltransferase</keyword>
<reference evidence="5" key="1">
    <citation type="journal article" date="2019" name="Int. J. Syst. Evol. Microbiol.">
        <title>The Global Catalogue of Microorganisms (GCM) 10K type strain sequencing project: providing services to taxonomists for standard genome sequencing and annotation.</title>
        <authorList>
            <consortium name="The Broad Institute Genomics Platform"/>
            <consortium name="The Broad Institute Genome Sequencing Center for Infectious Disease"/>
            <person name="Wu L."/>
            <person name="Ma J."/>
        </authorList>
    </citation>
    <scope>NUCLEOTIDE SEQUENCE [LARGE SCALE GENOMIC DNA]</scope>
    <source>
        <strain evidence="5">CCUG 56042</strain>
    </source>
</reference>
<accession>A0ABW0J5S6</accession>
<organism evidence="4 5">
    <name type="scientific">Paraburkholderia denitrificans</name>
    <dbReference type="NCBI Taxonomy" id="694025"/>
    <lineage>
        <taxon>Bacteria</taxon>
        <taxon>Pseudomonadati</taxon>
        <taxon>Pseudomonadota</taxon>
        <taxon>Betaproteobacteria</taxon>
        <taxon>Burkholderiales</taxon>
        <taxon>Burkholderiaceae</taxon>
        <taxon>Paraburkholderia</taxon>
    </lineage>
</organism>
<evidence type="ECO:0000256" key="1">
    <source>
        <dbReference type="ARBA" id="ARBA00022679"/>
    </source>
</evidence>
<dbReference type="RefSeq" id="WP_377710208.1">
    <property type="nucleotide sequence ID" value="NZ_JBHSMP010000009.1"/>
</dbReference>
<dbReference type="PROSITE" id="PS51186">
    <property type="entry name" value="GNAT"/>
    <property type="match status" value="1"/>
</dbReference>
<dbReference type="InterPro" id="IPR016181">
    <property type="entry name" value="Acyl_CoA_acyltransferase"/>
</dbReference>
<dbReference type="Proteomes" id="UP001596103">
    <property type="component" value="Unassembled WGS sequence"/>
</dbReference>
<protein>
    <submittedName>
        <fullName evidence="4">GNAT family N-acetyltransferase</fullName>
        <ecNumber evidence="4">2.3.-.-</ecNumber>
    </submittedName>
</protein>
<sequence>MSPSLTVRRIAADQGAVLRELRTASLRDAPYAFGDATLEDALLTDAAVFDTAAARYAESHACTSFILYTEGHPAGLIGATFETEPARRAFVSALWVAPAVRHLRGGELLLNAAIDWLIAEGATQVFAWITDNNTTAMRFYERLGFVATGDHVRSKHSPEQWEMLLVRGVASSVRSASSN</sequence>
<dbReference type="CDD" id="cd04301">
    <property type="entry name" value="NAT_SF"/>
    <property type="match status" value="1"/>
</dbReference>